<protein>
    <submittedName>
        <fullName evidence="1">Secreted protein</fullName>
    </submittedName>
</protein>
<proteinExistence type="predicted"/>
<dbReference type="AlphaFoldDB" id="A0A5K3EM13"/>
<dbReference type="WBParaSite" id="MCU_001207-RB">
    <property type="protein sequence ID" value="MCU_001207-RB"/>
    <property type="gene ID" value="MCU_001207"/>
</dbReference>
<sequence>MLWLRVQHTRFHKVFQISTHCVCFLLPTTWTCQITSYYSNTMRFCTKKQLVWRMPRIGKYFPPIIKRNRSPVRIHFSAIVMLDSMSLLLYRDLISL</sequence>
<organism evidence="1">
    <name type="scientific">Mesocestoides corti</name>
    <name type="common">Flatworm</name>
    <dbReference type="NCBI Taxonomy" id="53468"/>
    <lineage>
        <taxon>Eukaryota</taxon>
        <taxon>Metazoa</taxon>
        <taxon>Spiralia</taxon>
        <taxon>Lophotrochozoa</taxon>
        <taxon>Platyhelminthes</taxon>
        <taxon>Cestoda</taxon>
        <taxon>Eucestoda</taxon>
        <taxon>Cyclophyllidea</taxon>
        <taxon>Mesocestoididae</taxon>
        <taxon>Mesocestoides</taxon>
    </lineage>
</organism>
<reference evidence="1" key="1">
    <citation type="submission" date="2019-11" db="UniProtKB">
        <authorList>
            <consortium name="WormBaseParasite"/>
        </authorList>
    </citation>
    <scope>IDENTIFICATION</scope>
</reference>
<evidence type="ECO:0000313" key="1">
    <source>
        <dbReference type="WBParaSite" id="MCU_001207-RB"/>
    </source>
</evidence>
<accession>A0A5K3EM13</accession>
<name>A0A5K3EM13_MESCO</name>